<evidence type="ECO:0000256" key="5">
    <source>
        <dbReference type="ARBA" id="ARBA00023136"/>
    </source>
</evidence>
<comment type="similarity">
    <text evidence="7">Belongs to the mitochondrial carrier (TC 2.A.29) family.</text>
</comment>
<keyword evidence="4" id="KW-0677">Repeat</keyword>
<evidence type="ECO:0000256" key="6">
    <source>
        <dbReference type="PROSITE-ProRule" id="PRU00282"/>
    </source>
</evidence>
<accession>A0A4D9D1I9</accession>
<dbReference type="PRINTS" id="PR00926">
    <property type="entry name" value="MITOCARRIER"/>
</dbReference>
<proteinExistence type="inferred from homology"/>
<evidence type="ECO:0000256" key="1">
    <source>
        <dbReference type="ARBA" id="ARBA00004141"/>
    </source>
</evidence>
<feature type="repeat" description="Solcar" evidence="6">
    <location>
        <begin position="146"/>
        <end position="283"/>
    </location>
</feature>
<dbReference type="PROSITE" id="PS50920">
    <property type="entry name" value="SOLCAR"/>
    <property type="match status" value="3"/>
</dbReference>
<dbReference type="SUPFAM" id="SSF103506">
    <property type="entry name" value="Mitochondrial carrier"/>
    <property type="match status" value="1"/>
</dbReference>
<gene>
    <name evidence="9" type="ORF">NSK_003090</name>
</gene>
<reference evidence="9 10" key="1">
    <citation type="submission" date="2019-01" db="EMBL/GenBank/DDBJ databases">
        <title>Nuclear Genome Assembly of the Microalgal Biofuel strain Nannochloropsis salina CCMP1776.</title>
        <authorList>
            <person name="Hovde B."/>
        </authorList>
    </citation>
    <scope>NUCLEOTIDE SEQUENCE [LARGE SCALE GENOMIC DNA]</scope>
    <source>
        <strain evidence="9 10">CCMP1776</strain>
    </source>
</reference>
<keyword evidence="5 6" id="KW-0472">Membrane</keyword>
<dbReference type="PANTHER" id="PTHR24089">
    <property type="entry name" value="SOLUTE CARRIER FAMILY 25"/>
    <property type="match status" value="1"/>
</dbReference>
<evidence type="ECO:0000313" key="9">
    <source>
        <dbReference type="EMBL" id="TFJ85581.1"/>
    </source>
</evidence>
<dbReference type="InterPro" id="IPR002067">
    <property type="entry name" value="MCP"/>
</dbReference>
<dbReference type="OrthoDB" id="270584at2759"/>
<dbReference type="Proteomes" id="UP000355283">
    <property type="component" value="Unassembled WGS sequence"/>
</dbReference>
<keyword evidence="2 7" id="KW-0813">Transport</keyword>
<dbReference type="Pfam" id="PF00153">
    <property type="entry name" value="Mito_carr"/>
    <property type="match status" value="5"/>
</dbReference>
<sequence length="432" mass="46604">MELPAPSTKRFDAPRRDTGNMRVAVENVEEQPVHMPLGSATHFENAISTAKSIMAGGLAGMVAKSVVAPVDRIKILFQVSSEEFCLRKVLFIMRRIYHEEGFGGLWKGNSATMLRVFPYAGIQFMTFDTVKAYILKMNGEVEGGQLTNLESLFAGSFAGFVSCTCTYPLDFARARLAVEGAQGAQYLRRHMPAGGRGVGVERASTSSVSHALQDGEKAGGKLGSKRVLANGAGRAHHTVLDVFKAAYREGGILSLYRGVTPTLLGILPYAGIAFTINDKANHQIHRLTGEEPSTLQKLGCGAFAGLAAQSATYPLDVVRRRMQTAGVKSPEMPVQRGDVEGREKGHAAVGAGEPRRGHVPLRATPSRGYDPLSASMRAVLREVYTQEGVKGLFKGLSMNWIKGPVALGISFTTFDFLKRLLNVQQPGKKAPI</sequence>
<name>A0A4D9D1I9_9STRA</name>
<keyword evidence="3 6" id="KW-0812">Transmembrane</keyword>
<protein>
    <submittedName>
        <fullName evidence="9">Uncharacterized protein</fullName>
    </submittedName>
</protein>
<dbReference type="GO" id="GO:0055085">
    <property type="term" value="P:transmembrane transport"/>
    <property type="evidence" value="ECO:0007669"/>
    <property type="project" value="InterPro"/>
</dbReference>
<evidence type="ECO:0000256" key="8">
    <source>
        <dbReference type="SAM" id="MobiDB-lite"/>
    </source>
</evidence>
<keyword evidence="10" id="KW-1185">Reference proteome</keyword>
<organism evidence="9 10">
    <name type="scientific">Nannochloropsis salina CCMP1776</name>
    <dbReference type="NCBI Taxonomy" id="1027361"/>
    <lineage>
        <taxon>Eukaryota</taxon>
        <taxon>Sar</taxon>
        <taxon>Stramenopiles</taxon>
        <taxon>Ochrophyta</taxon>
        <taxon>Eustigmatophyceae</taxon>
        <taxon>Eustigmatales</taxon>
        <taxon>Monodopsidaceae</taxon>
        <taxon>Microchloropsis</taxon>
        <taxon>Microchloropsis salina</taxon>
    </lineage>
</organism>
<dbReference type="GO" id="GO:0016020">
    <property type="term" value="C:membrane"/>
    <property type="evidence" value="ECO:0007669"/>
    <property type="project" value="UniProtKB-SubCell"/>
</dbReference>
<feature type="repeat" description="Solcar" evidence="6">
    <location>
        <begin position="292"/>
        <end position="420"/>
    </location>
</feature>
<dbReference type="AlphaFoldDB" id="A0A4D9D1I9"/>
<evidence type="ECO:0000256" key="4">
    <source>
        <dbReference type="ARBA" id="ARBA00022737"/>
    </source>
</evidence>
<feature type="region of interest" description="Disordered" evidence="8">
    <location>
        <begin position="346"/>
        <end position="367"/>
    </location>
</feature>
<evidence type="ECO:0000256" key="2">
    <source>
        <dbReference type="ARBA" id="ARBA00022448"/>
    </source>
</evidence>
<comment type="caution">
    <text evidence="9">The sequence shown here is derived from an EMBL/GenBank/DDBJ whole genome shotgun (WGS) entry which is preliminary data.</text>
</comment>
<evidence type="ECO:0000313" key="10">
    <source>
        <dbReference type="Proteomes" id="UP000355283"/>
    </source>
</evidence>
<dbReference type="EMBL" id="SDOX01000011">
    <property type="protein sequence ID" value="TFJ85581.1"/>
    <property type="molecule type" value="Genomic_DNA"/>
</dbReference>
<dbReference type="Gene3D" id="1.50.40.10">
    <property type="entry name" value="Mitochondrial carrier domain"/>
    <property type="match status" value="1"/>
</dbReference>
<evidence type="ECO:0000256" key="3">
    <source>
        <dbReference type="ARBA" id="ARBA00022692"/>
    </source>
</evidence>
<dbReference type="InterPro" id="IPR023395">
    <property type="entry name" value="MCP_dom_sf"/>
</dbReference>
<comment type="subcellular location">
    <subcellularLocation>
        <location evidence="1">Membrane</location>
        <topology evidence="1">Multi-pass membrane protein</topology>
    </subcellularLocation>
</comment>
<feature type="repeat" description="Solcar" evidence="6">
    <location>
        <begin position="47"/>
        <end position="133"/>
    </location>
</feature>
<dbReference type="InterPro" id="IPR018108">
    <property type="entry name" value="MCP_transmembrane"/>
</dbReference>
<evidence type="ECO:0000256" key="7">
    <source>
        <dbReference type="RuleBase" id="RU000488"/>
    </source>
</evidence>